<reference evidence="7" key="1">
    <citation type="journal article" date="2019" name="Int. J. Syst. Evol. Microbiol.">
        <title>The Global Catalogue of Microorganisms (GCM) 10K type strain sequencing project: providing services to taxonomists for standard genome sequencing and annotation.</title>
        <authorList>
            <consortium name="The Broad Institute Genomics Platform"/>
            <consortium name="The Broad Institute Genome Sequencing Center for Infectious Disease"/>
            <person name="Wu L."/>
            <person name="Ma J."/>
        </authorList>
    </citation>
    <scope>NUCLEOTIDE SEQUENCE [LARGE SCALE GENOMIC DNA]</scope>
    <source>
        <strain evidence="7">CGMCC 4.7283</strain>
    </source>
</reference>
<dbReference type="PANTHER" id="PTHR43060">
    <property type="entry name" value="3-HYDROXYISOBUTYRATE DEHYDROGENASE-LIKE 1, MITOCHONDRIAL-RELATED"/>
    <property type="match status" value="1"/>
</dbReference>
<dbReference type="Gene3D" id="1.10.1040.10">
    <property type="entry name" value="N-(1-d-carboxylethyl)-l-norvaline Dehydrogenase, domain 2"/>
    <property type="match status" value="1"/>
</dbReference>
<dbReference type="Gene3D" id="3.40.50.720">
    <property type="entry name" value="NAD(P)-binding Rossmann-like Domain"/>
    <property type="match status" value="1"/>
</dbReference>
<dbReference type="InterPro" id="IPR008927">
    <property type="entry name" value="6-PGluconate_DH-like_C_sf"/>
</dbReference>
<keyword evidence="3" id="KW-0520">NAD</keyword>
<dbReference type="Proteomes" id="UP001595973">
    <property type="component" value="Unassembled WGS sequence"/>
</dbReference>
<dbReference type="InterPro" id="IPR036291">
    <property type="entry name" value="NAD(P)-bd_dom_sf"/>
</dbReference>
<dbReference type="InterPro" id="IPR013328">
    <property type="entry name" value="6PGD_dom2"/>
</dbReference>
<evidence type="ECO:0000313" key="7">
    <source>
        <dbReference type="Proteomes" id="UP001595973"/>
    </source>
</evidence>
<evidence type="ECO:0000259" key="5">
    <source>
        <dbReference type="Pfam" id="PF14833"/>
    </source>
</evidence>
<evidence type="ECO:0000256" key="3">
    <source>
        <dbReference type="ARBA" id="ARBA00023027"/>
    </source>
</evidence>
<feature type="domain" description="6-phosphogluconate dehydrogenase NADP-binding" evidence="4">
    <location>
        <begin position="5"/>
        <end position="165"/>
    </location>
</feature>
<comment type="similarity">
    <text evidence="1">Belongs to the HIBADH-related family.</text>
</comment>
<sequence length="295" mass="31253">MADKRIGFIGLGLMGRAMVQRLQDKGYTLTVLGNRDRSGVEAAVARGATEAKTAREVAEASDIVMFCMGTSDHVESRVYGDNGVLAGTREGQVVIDFGTSLPGSTQRIGADLAAKGATYLDAPLGRTPAHAVDGKLNIMCSGDKATYDSVKPVLDDLGENVFHLGALGSGHTIKLINNFFAMTTACAMSEAFAMADLAGIDRQQLYSVMAAGPLKSGMMDFVRNYAVDHKIDLAFSIANATKDVTYYREMAEGLGAKTRMSGAAHATLTEARDSGAADQMVPQIVDYLAAHLKDK</sequence>
<dbReference type="EC" id="1.1.-.-" evidence="6"/>
<gene>
    <name evidence="6" type="ORF">ACFO5X_24170</name>
</gene>
<keyword evidence="7" id="KW-1185">Reference proteome</keyword>
<evidence type="ECO:0000259" key="4">
    <source>
        <dbReference type="Pfam" id="PF03446"/>
    </source>
</evidence>
<organism evidence="6 7">
    <name type="scientific">Seohaeicola nanhaiensis</name>
    <dbReference type="NCBI Taxonomy" id="1387282"/>
    <lineage>
        <taxon>Bacteria</taxon>
        <taxon>Pseudomonadati</taxon>
        <taxon>Pseudomonadota</taxon>
        <taxon>Alphaproteobacteria</taxon>
        <taxon>Rhodobacterales</taxon>
        <taxon>Roseobacteraceae</taxon>
        <taxon>Seohaeicola</taxon>
    </lineage>
</organism>
<dbReference type="InterPro" id="IPR002204">
    <property type="entry name" value="3-OH-isobutyrate_DH-rel_CS"/>
</dbReference>
<dbReference type="SUPFAM" id="SSF51735">
    <property type="entry name" value="NAD(P)-binding Rossmann-fold domains"/>
    <property type="match status" value="1"/>
</dbReference>
<dbReference type="PIRSF" id="PIRSF000103">
    <property type="entry name" value="HIBADH"/>
    <property type="match status" value="1"/>
</dbReference>
<dbReference type="InterPro" id="IPR029154">
    <property type="entry name" value="HIBADH-like_NADP-bd"/>
</dbReference>
<accession>A0ABV9KPD1</accession>
<dbReference type="EMBL" id="JBHSGI010000034">
    <property type="protein sequence ID" value="MFC4671669.1"/>
    <property type="molecule type" value="Genomic_DNA"/>
</dbReference>
<dbReference type="PROSITE" id="PS00895">
    <property type="entry name" value="3_HYDROXYISOBUT_DH"/>
    <property type="match status" value="1"/>
</dbReference>
<dbReference type="GO" id="GO:0016491">
    <property type="term" value="F:oxidoreductase activity"/>
    <property type="evidence" value="ECO:0007669"/>
    <property type="project" value="UniProtKB-KW"/>
</dbReference>
<dbReference type="Pfam" id="PF14833">
    <property type="entry name" value="NAD_binding_11"/>
    <property type="match status" value="1"/>
</dbReference>
<dbReference type="PANTHER" id="PTHR43060:SF15">
    <property type="entry name" value="3-HYDROXYISOBUTYRATE DEHYDROGENASE-LIKE 1, MITOCHONDRIAL-RELATED"/>
    <property type="match status" value="1"/>
</dbReference>
<name>A0ABV9KPD1_9RHOB</name>
<dbReference type="InterPro" id="IPR015815">
    <property type="entry name" value="HIBADH-related"/>
</dbReference>
<evidence type="ECO:0000256" key="1">
    <source>
        <dbReference type="ARBA" id="ARBA00009080"/>
    </source>
</evidence>
<dbReference type="Pfam" id="PF03446">
    <property type="entry name" value="NAD_binding_2"/>
    <property type="match status" value="1"/>
</dbReference>
<keyword evidence="2 6" id="KW-0560">Oxidoreductase</keyword>
<dbReference type="InterPro" id="IPR006115">
    <property type="entry name" value="6PGDH_NADP-bd"/>
</dbReference>
<dbReference type="RefSeq" id="WP_380722448.1">
    <property type="nucleotide sequence ID" value="NZ_JBHSGI010000034.1"/>
</dbReference>
<proteinExistence type="inferred from homology"/>
<protein>
    <submittedName>
        <fullName evidence="6">NAD(P)-dependent oxidoreductase</fullName>
        <ecNumber evidence="6">1.1.-.-</ecNumber>
    </submittedName>
</protein>
<evidence type="ECO:0000313" key="6">
    <source>
        <dbReference type="EMBL" id="MFC4671669.1"/>
    </source>
</evidence>
<feature type="domain" description="3-hydroxyisobutyrate dehydrogenase-like NAD-binding" evidence="5">
    <location>
        <begin position="168"/>
        <end position="286"/>
    </location>
</feature>
<evidence type="ECO:0000256" key="2">
    <source>
        <dbReference type="ARBA" id="ARBA00023002"/>
    </source>
</evidence>
<comment type="caution">
    <text evidence="6">The sequence shown here is derived from an EMBL/GenBank/DDBJ whole genome shotgun (WGS) entry which is preliminary data.</text>
</comment>
<dbReference type="SUPFAM" id="SSF48179">
    <property type="entry name" value="6-phosphogluconate dehydrogenase C-terminal domain-like"/>
    <property type="match status" value="1"/>
</dbReference>